<dbReference type="Proteomes" id="UP000427373">
    <property type="component" value="Chromosome"/>
</dbReference>
<sequence length="223" mass="25477">MRIKRYDKNEFLFLAVLALIPSFPLFAIVSFLTTHSISILIFPFSYLNAFLAGFYLKIDDFHAINLSVFTEIGISMFFILFFISKENLLLLLVSIIVTFALAGKLSKVTKIGVTSNIGVIFYFSLLNLFLFNSQILVQNTFISSFIGILLQDILKSRKIHPDINSLPFKVKEKLVIIGGLSGFDGLYVIPFMSTFINFLITYIFNFHNPFMLQNLIQNTFKSF</sequence>
<evidence type="ECO:0000313" key="3">
    <source>
        <dbReference type="EMBL" id="QGR16606.1"/>
    </source>
</evidence>
<feature type="transmembrane region" description="Helical" evidence="1">
    <location>
        <begin position="12"/>
        <end position="31"/>
    </location>
</feature>
<evidence type="ECO:0000313" key="5">
    <source>
        <dbReference type="Proteomes" id="UP000582213"/>
    </source>
</evidence>
<organism evidence="3 4">
    <name type="scientific">Sulfurisphaera ohwakuensis</name>
    <dbReference type="NCBI Taxonomy" id="69656"/>
    <lineage>
        <taxon>Archaea</taxon>
        <taxon>Thermoproteota</taxon>
        <taxon>Thermoprotei</taxon>
        <taxon>Sulfolobales</taxon>
        <taxon>Sulfolobaceae</taxon>
        <taxon>Sulfurisphaera</taxon>
    </lineage>
</organism>
<keyword evidence="4" id="KW-1185">Reference proteome</keyword>
<reference evidence="2 5" key="2">
    <citation type="submission" date="2020-08" db="EMBL/GenBank/DDBJ databases">
        <title>Genomic Encyclopedia of Type Strains, Phase IV (KMG-IV): sequencing the most valuable type-strain genomes for metagenomic binning, comparative biology and taxonomic classification.</title>
        <authorList>
            <person name="Goeker M."/>
        </authorList>
    </citation>
    <scope>NUCLEOTIDE SEQUENCE [LARGE SCALE GENOMIC DNA]</scope>
    <source>
        <strain evidence="2 5">DSM 12421</strain>
    </source>
</reference>
<name>A0A650CFT7_SULOH</name>
<accession>A0A650CFT7</accession>
<keyword evidence="1" id="KW-0812">Transmembrane</keyword>
<dbReference type="KEGG" id="soh:D1869_04910"/>
<feature type="transmembrane region" description="Helical" evidence="1">
    <location>
        <begin position="89"/>
        <end position="106"/>
    </location>
</feature>
<feature type="transmembrane region" description="Helical" evidence="1">
    <location>
        <begin position="113"/>
        <end position="130"/>
    </location>
</feature>
<dbReference type="EMBL" id="CP045484">
    <property type="protein sequence ID" value="QGR16606.1"/>
    <property type="molecule type" value="Genomic_DNA"/>
</dbReference>
<dbReference type="OrthoDB" id="374972at2157"/>
<dbReference type="EMBL" id="JACHFY010000068">
    <property type="protein sequence ID" value="MBB5255299.1"/>
    <property type="molecule type" value="Genomic_DNA"/>
</dbReference>
<reference evidence="3 4" key="1">
    <citation type="submission" date="2019-10" db="EMBL/GenBank/DDBJ databases">
        <title>Genome Sequences from Six Type Strain Members of the Archaeal Family Sulfolobaceae: Acidianus ambivalens, Acidianus infernus, Metallosphaera prunae, Stygiolobus azoricus, Sulfolobus metallicus, and Sulfurisphaera ohwakuensis.</title>
        <authorList>
            <person name="Counts J.A."/>
            <person name="Kelly R.M."/>
        </authorList>
    </citation>
    <scope>NUCLEOTIDE SEQUENCE [LARGE SCALE GENOMIC DNA]</scope>
    <source>
        <strain evidence="3 4">TA-1</strain>
    </source>
</reference>
<proteinExistence type="predicted"/>
<feature type="transmembrane region" description="Helical" evidence="1">
    <location>
        <begin position="174"/>
        <end position="204"/>
    </location>
</feature>
<evidence type="ECO:0000313" key="4">
    <source>
        <dbReference type="Proteomes" id="UP000427373"/>
    </source>
</evidence>
<feature type="transmembrane region" description="Helical" evidence="1">
    <location>
        <begin position="37"/>
        <end position="56"/>
    </location>
</feature>
<gene>
    <name evidence="3" type="ORF">D1869_04910</name>
    <name evidence="2" type="ORF">HNQ62_003074</name>
</gene>
<dbReference type="GeneID" id="42800560"/>
<dbReference type="Proteomes" id="UP000582213">
    <property type="component" value="Unassembled WGS sequence"/>
</dbReference>
<evidence type="ECO:0000313" key="2">
    <source>
        <dbReference type="EMBL" id="MBB5255299.1"/>
    </source>
</evidence>
<feature type="transmembrane region" description="Helical" evidence="1">
    <location>
        <begin position="63"/>
        <end position="83"/>
    </location>
</feature>
<keyword evidence="1" id="KW-1133">Transmembrane helix</keyword>
<evidence type="ECO:0000256" key="1">
    <source>
        <dbReference type="SAM" id="Phobius"/>
    </source>
</evidence>
<dbReference type="AlphaFoldDB" id="A0A650CFT7"/>
<dbReference type="RefSeq" id="WP_156014161.1">
    <property type="nucleotide sequence ID" value="NZ_CP045484.1"/>
</dbReference>
<keyword evidence="1" id="KW-0472">Membrane</keyword>
<protein>
    <submittedName>
        <fullName evidence="3">Uncharacterized protein</fullName>
    </submittedName>
</protein>